<name>A0A848GFY5_9RHOO</name>
<dbReference type="RefSeq" id="WP_169147884.1">
    <property type="nucleotide sequence ID" value="NZ_JABBGA010000025.1"/>
</dbReference>
<dbReference type="EMBL" id="JABBGA010000025">
    <property type="protein sequence ID" value="NML28361.1"/>
    <property type="molecule type" value="Genomic_DNA"/>
</dbReference>
<feature type="domain" description="N,N-dimethylformamidase alpha subunit" evidence="1">
    <location>
        <begin position="10"/>
        <end position="113"/>
    </location>
</feature>
<reference evidence="2 3" key="1">
    <citation type="submission" date="2020-04" db="EMBL/GenBank/DDBJ databases">
        <title>Zoogloea sp. G-4-1-14 isolated from soil.</title>
        <authorList>
            <person name="Dahal R.H."/>
        </authorList>
    </citation>
    <scope>NUCLEOTIDE SEQUENCE [LARGE SCALE GENOMIC DNA]</scope>
    <source>
        <strain evidence="2 3">G-4-1-14</strain>
    </source>
</reference>
<comment type="caution">
    <text evidence="2">The sequence shown here is derived from an EMBL/GenBank/DDBJ whole genome shotgun (WGS) entry which is preliminary data.</text>
</comment>
<sequence length="117" mass="13083">MNIENRDLLCYARFDQRLAGQIARSITPALIEEHRLAPLGAHSDALARVLNYFRRGPVPGKYGIATAGPFGPYRIVRLTGQRGRRPQPADDTLYDSMDAVYHAVFLKRLADFNAAAR</sequence>
<keyword evidence="3" id="KW-1185">Reference proteome</keyword>
<dbReference type="InterPro" id="IPR058713">
    <property type="entry name" value="DMF_alpha_dom"/>
</dbReference>
<organism evidence="2 3">
    <name type="scientific">Zoogloea dura</name>
    <dbReference type="NCBI Taxonomy" id="2728840"/>
    <lineage>
        <taxon>Bacteria</taxon>
        <taxon>Pseudomonadati</taxon>
        <taxon>Pseudomonadota</taxon>
        <taxon>Betaproteobacteria</taxon>
        <taxon>Rhodocyclales</taxon>
        <taxon>Zoogloeaceae</taxon>
        <taxon>Zoogloea</taxon>
    </lineage>
</organism>
<proteinExistence type="predicted"/>
<accession>A0A848GFY5</accession>
<evidence type="ECO:0000313" key="3">
    <source>
        <dbReference type="Proteomes" id="UP000580043"/>
    </source>
</evidence>
<dbReference type="Pfam" id="PF26354">
    <property type="entry name" value="DMF_alpha"/>
    <property type="match status" value="1"/>
</dbReference>
<gene>
    <name evidence="2" type="ORF">HHL15_21595</name>
</gene>
<evidence type="ECO:0000313" key="2">
    <source>
        <dbReference type="EMBL" id="NML28361.1"/>
    </source>
</evidence>
<dbReference type="AlphaFoldDB" id="A0A848GFY5"/>
<dbReference type="Proteomes" id="UP000580043">
    <property type="component" value="Unassembled WGS sequence"/>
</dbReference>
<protein>
    <recommendedName>
        <fullName evidence="1">N,N-dimethylformamidase alpha subunit domain-containing protein</fullName>
    </recommendedName>
</protein>
<evidence type="ECO:0000259" key="1">
    <source>
        <dbReference type="Pfam" id="PF26354"/>
    </source>
</evidence>